<keyword evidence="11" id="KW-1185">Reference proteome</keyword>
<keyword evidence="6 8" id="KW-0238">DNA-binding</keyword>
<dbReference type="AlphaFoldDB" id="A0A517N6T6"/>
<dbReference type="PROSITE" id="PS51161">
    <property type="entry name" value="ATP_CONE"/>
    <property type="match status" value="1"/>
</dbReference>
<dbReference type="GO" id="GO:0005524">
    <property type="term" value="F:ATP binding"/>
    <property type="evidence" value="ECO:0007669"/>
    <property type="project" value="UniProtKB-UniRule"/>
</dbReference>
<dbReference type="GO" id="GO:0003677">
    <property type="term" value="F:DNA binding"/>
    <property type="evidence" value="ECO:0007669"/>
    <property type="project" value="UniProtKB-KW"/>
</dbReference>
<feature type="zinc finger region" evidence="8">
    <location>
        <begin position="30"/>
        <end position="61"/>
    </location>
</feature>
<feature type="domain" description="ATP-cone" evidence="9">
    <location>
        <begin position="76"/>
        <end position="166"/>
    </location>
</feature>
<evidence type="ECO:0000259" key="9">
    <source>
        <dbReference type="PROSITE" id="PS51161"/>
    </source>
</evidence>
<dbReference type="InterPro" id="IPR005144">
    <property type="entry name" value="ATP-cone_dom"/>
</dbReference>
<evidence type="ECO:0000313" key="11">
    <source>
        <dbReference type="Proteomes" id="UP000318538"/>
    </source>
</evidence>
<accession>A0A517N6T6</accession>
<keyword evidence="3 8" id="KW-0863">Zinc-finger</keyword>
<dbReference type="InterPro" id="IPR003796">
    <property type="entry name" value="RNR_NrdR-like"/>
</dbReference>
<reference evidence="10 11" key="1">
    <citation type="submission" date="2019-02" db="EMBL/GenBank/DDBJ databases">
        <title>Deep-cultivation of Planctomycetes and their phenomic and genomic characterization uncovers novel biology.</title>
        <authorList>
            <person name="Wiegand S."/>
            <person name="Jogler M."/>
            <person name="Boedeker C."/>
            <person name="Pinto D."/>
            <person name="Vollmers J."/>
            <person name="Rivas-Marin E."/>
            <person name="Kohn T."/>
            <person name="Peeters S.H."/>
            <person name="Heuer A."/>
            <person name="Rast P."/>
            <person name="Oberbeckmann S."/>
            <person name="Bunk B."/>
            <person name="Jeske O."/>
            <person name="Meyerdierks A."/>
            <person name="Storesund J.E."/>
            <person name="Kallscheuer N."/>
            <person name="Luecker S."/>
            <person name="Lage O.M."/>
            <person name="Pohl T."/>
            <person name="Merkel B.J."/>
            <person name="Hornburger P."/>
            <person name="Mueller R.-W."/>
            <person name="Bruemmer F."/>
            <person name="Labrenz M."/>
            <person name="Spormann A.M."/>
            <person name="Op den Camp H."/>
            <person name="Overmann J."/>
            <person name="Amann R."/>
            <person name="Jetten M.S.M."/>
            <person name="Mascher T."/>
            <person name="Medema M.H."/>
            <person name="Devos D.P."/>
            <person name="Kaster A.-K."/>
            <person name="Ovreas L."/>
            <person name="Rohde M."/>
            <person name="Galperin M.Y."/>
            <person name="Jogler C."/>
        </authorList>
    </citation>
    <scope>NUCLEOTIDE SEQUENCE [LARGE SCALE GENOMIC DNA]</scope>
    <source>
        <strain evidence="10 11">K22_7</strain>
    </source>
</reference>
<evidence type="ECO:0000256" key="6">
    <source>
        <dbReference type="ARBA" id="ARBA00023125"/>
    </source>
</evidence>
<name>A0A517N6T6_9BACT</name>
<dbReference type="PANTHER" id="PTHR30455:SF2">
    <property type="entry name" value="TRANSCRIPTIONAL REPRESSOR NRDR"/>
    <property type="match status" value="1"/>
</dbReference>
<evidence type="ECO:0000256" key="2">
    <source>
        <dbReference type="ARBA" id="ARBA00022741"/>
    </source>
</evidence>
<dbReference type="GO" id="GO:0008270">
    <property type="term" value="F:zinc ion binding"/>
    <property type="evidence" value="ECO:0007669"/>
    <property type="project" value="UniProtKB-UniRule"/>
</dbReference>
<dbReference type="Pfam" id="PF22811">
    <property type="entry name" value="Zn_ribbon_NrdR"/>
    <property type="match status" value="1"/>
</dbReference>
<dbReference type="Pfam" id="PF03477">
    <property type="entry name" value="ATP-cone"/>
    <property type="match status" value="1"/>
</dbReference>
<dbReference type="HAMAP" id="MF_00440">
    <property type="entry name" value="NrdR"/>
    <property type="match status" value="1"/>
</dbReference>
<comment type="similarity">
    <text evidence="8">Belongs to the NrdR family.</text>
</comment>
<evidence type="ECO:0000256" key="8">
    <source>
        <dbReference type="HAMAP-Rule" id="MF_00440"/>
    </source>
</evidence>
<proteinExistence type="inferred from homology"/>
<evidence type="ECO:0000256" key="4">
    <source>
        <dbReference type="ARBA" id="ARBA00022840"/>
    </source>
</evidence>
<dbReference type="PANTHER" id="PTHR30455">
    <property type="entry name" value="TRANSCRIPTIONAL REPRESSOR NRDR"/>
    <property type="match status" value="1"/>
</dbReference>
<dbReference type="KEGG" id="rlc:K227x_12210"/>
<dbReference type="EMBL" id="CP036525">
    <property type="protein sequence ID" value="QDT02842.1"/>
    <property type="molecule type" value="Genomic_DNA"/>
</dbReference>
<keyword evidence="8" id="KW-0862">Zinc</keyword>
<keyword evidence="8" id="KW-0479">Metal-binding</keyword>
<comment type="cofactor">
    <cofactor evidence="8">
        <name>Zn(2+)</name>
        <dbReference type="ChEBI" id="CHEBI:29105"/>
    </cofactor>
    <text evidence="8">Binds 1 zinc ion.</text>
</comment>
<keyword evidence="1 8" id="KW-0678">Repressor</keyword>
<keyword evidence="2 8" id="KW-0547">Nucleotide-binding</keyword>
<dbReference type="Proteomes" id="UP000318538">
    <property type="component" value="Chromosome"/>
</dbReference>
<evidence type="ECO:0000256" key="3">
    <source>
        <dbReference type="ARBA" id="ARBA00022771"/>
    </source>
</evidence>
<comment type="function">
    <text evidence="8">Negatively regulates transcription of bacterial ribonucleotide reductase nrd genes and operons by binding to NrdR-boxes.</text>
</comment>
<keyword evidence="5 8" id="KW-0805">Transcription regulation</keyword>
<keyword evidence="4 8" id="KW-0067">ATP-binding</keyword>
<evidence type="ECO:0000256" key="5">
    <source>
        <dbReference type="ARBA" id="ARBA00023015"/>
    </source>
</evidence>
<organism evidence="10 11">
    <name type="scientific">Rubripirellula lacrimiformis</name>
    <dbReference type="NCBI Taxonomy" id="1930273"/>
    <lineage>
        <taxon>Bacteria</taxon>
        <taxon>Pseudomonadati</taxon>
        <taxon>Planctomycetota</taxon>
        <taxon>Planctomycetia</taxon>
        <taxon>Pirellulales</taxon>
        <taxon>Pirellulaceae</taxon>
        <taxon>Rubripirellula</taxon>
    </lineage>
</organism>
<gene>
    <name evidence="8 10" type="primary">nrdR</name>
    <name evidence="10" type="ORF">K227x_12210</name>
</gene>
<sequence length="183" mass="21049">MVLILYRTDTHASFRYVPTASELFRESMRCPYCHVDNDRVLDTRAAEGGYMVRRKRVCTSCQRRFATAEKIEKLSVRLVKSDETREPLDREKIRRGIERACSKREISSSTIELVVQDIEADIYASFDSEVTSAQVGEIVMRHLAKLDEVAYIRFASVYRDFDGAQDFIEAITRIVGRKSPAPE</sequence>
<evidence type="ECO:0000313" key="10">
    <source>
        <dbReference type="EMBL" id="QDT02842.1"/>
    </source>
</evidence>
<dbReference type="InterPro" id="IPR055173">
    <property type="entry name" value="NrdR-like_N"/>
</dbReference>
<dbReference type="NCBIfam" id="TIGR00244">
    <property type="entry name" value="transcriptional regulator NrdR"/>
    <property type="match status" value="1"/>
</dbReference>
<protein>
    <recommendedName>
        <fullName evidence="8">Transcriptional repressor NrdR</fullName>
    </recommendedName>
</protein>
<evidence type="ECO:0000256" key="7">
    <source>
        <dbReference type="ARBA" id="ARBA00023163"/>
    </source>
</evidence>
<dbReference type="GO" id="GO:0045892">
    <property type="term" value="P:negative regulation of DNA-templated transcription"/>
    <property type="evidence" value="ECO:0007669"/>
    <property type="project" value="UniProtKB-UniRule"/>
</dbReference>
<keyword evidence="7 8" id="KW-0804">Transcription</keyword>
<evidence type="ECO:0000256" key="1">
    <source>
        <dbReference type="ARBA" id="ARBA00022491"/>
    </source>
</evidence>